<dbReference type="SUPFAM" id="SSF51126">
    <property type="entry name" value="Pectin lyase-like"/>
    <property type="match status" value="2"/>
</dbReference>
<dbReference type="Pfam" id="PF12951">
    <property type="entry name" value="PATR"/>
    <property type="match status" value="10"/>
</dbReference>
<dbReference type="Pfam" id="PF07589">
    <property type="entry name" value="PEP-CTERM"/>
    <property type="match status" value="1"/>
</dbReference>
<evidence type="ECO:0000256" key="1">
    <source>
        <dbReference type="ARBA" id="ARBA00022729"/>
    </source>
</evidence>
<reference evidence="5" key="1">
    <citation type="submission" date="2021-05" db="EMBL/GenBank/DDBJ databases">
        <title>Complete genome sequence of the cellulolytic planctomycete Telmatocola sphagniphila SP2T and characterization of the first cellulase from planctomycetes.</title>
        <authorList>
            <person name="Rakitin A.L."/>
            <person name="Beletsky A.V."/>
            <person name="Naumoff D.G."/>
            <person name="Kulichevskaya I.S."/>
            <person name="Mardanov A.V."/>
            <person name="Ravin N.V."/>
            <person name="Dedysh S.N."/>
        </authorList>
    </citation>
    <scope>NUCLEOTIDE SEQUENCE</scope>
    <source>
        <strain evidence="5">SP2T</strain>
    </source>
</reference>
<name>A0A8E6B273_9BACT</name>
<keyword evidence="2" id="KW-0472">Membrane</keyword>
<evidence type="ECO:0000256" key="2">
    <source>
        <dbReference type="SAM" id="Phobius"/>
    </source>
</evidence>
<feature type="domain" description="Ice-binding protein C-terminal" evidence="4">
    <location>
        <begin position="2664"/>
        <end position="2687"/>
    </location>
</feature>
<evidence type="ECO:0000256" key="3">
    <source>
        <dbReference type="SAM" id="SignalP"/>
    </source>
</evidence>
<proteinExistence type="predicted"/>
<keyword evidence="6" id="KW-1185">Reference proteome</keyword>
<feature type="transmembrane region" description="Helical" evidence="2">
    <location>
        <begin position="2668"/>
        <end position="2685"/>
    </location>
</feature>
<dbReference type="NCBIfam" id="TIGR02601">
    <property type="entry name" value="autotrns_rpt"/>
    <property type="match status" value="5"/>
</dbReference>
<organism evidence="5 6">
    <name type="scientific">Telmatocola sphagniphila</name>
    <dbReference type="NCBI Taxonomy" id="1123043"/>
    <lineage>
        <taxon>Bacteria</taxon>
        <taxon>Pseudomonadati</taxon>
        <taxon>Planctomycetota</taxon>
        <taxon>Planctomycetia</taxon>
        <taxon>Gemmatales</taxon>
        <taxon>Gemmataceae</taxon>
    </lineage>
</organism>
<evidence type="ECO:0000313" key="5">
    <source>
        <dbReference type="EMBL" id="QVL29897.1"/>
    </source>
</evidence>
<keyword evidence="2" id="KW-1133">Transmembrane helix</keyword>
<dbReference type="InterPro" id="IPR013424">
    <property type="entry name" value="Ice-binding_C"/>
</dbReference>
<dbReference type="EMBL" id="CP074694">
    <property type="protein sequence ID" value="QVL29897.1"/>
    <property type="molecule type" value="Genomic_DNA"/>
</dbReference>
<sequence length="2696" mass="266066">MSPSLNAHTPKRTRSGPWRKKIAVAFSLGLGLFSPSSARATDYSWNLDANGIWDTTSLNWTVAGSAPTTYTNLAGDTISLGDTIAPTAFRILGVAPGGMTTGGITFGNTGNFGYTLGTAGTSITLDNNGLPATISVTRGSIGGSTITNSNLIVVTDLNIVNNGAVGVTALSLIGSNSSFIDRATFGGVGIGTITFDGQSNTLLDGAIGGNIAGGIVKNGTGTVSFTGNASGNAFSGDITINNGVLSISGGDGTLGNSANNIIFGTNSSGTFRFGSSATLNANRSVILNGNGNIDLAAGATGVLLGPISGANSLLVTQTGIGNSSTLQLQNANPNFTGSVIIGGGTSVIGSQVSNAVFGSTPGAILELAGTSGSLANISGLTLMNGGGLTITQPTTGTVTTSRLATVPIVSNGGRFLYNPGANNGNQIVDNFGSLQLTGLTVFTSSIFTGPAAGTILNFSSIDAANYRGTLLLQANTDPTQASYGFLGNPNDLPSSTSVNIKFGNATNYIINGIVPFAAYTGAPSGANSTSIFSPAIYGSNGLRPLADSDWTNASYSFAAANLSGTKNSQWTGGTVYDVGGVNSLYVLGSTVFQSPGTITVTSGWTGYNSPTYFSGSNLSFGGVTGYFHVSNSVYFTNTSSLSGSAGIVVSGLDTVYGSLNFSNTSSNSFSGGLFINGNAYVTFTNDLQLGTVNGNINLAGGALVYAGSNSQSLGSLRTINIGPAGGSIGNSTPNTTFTIPGLITGSGQLQIGGQTSVSNATVSLTNTNANTYTGGTLITNGILEITNSNQLGSGAILLNGGTLQAGASLYFSVTPSLIASSSIDTQSNTITLGGGLQGLGDGSVLTKIGTGNLVFAGDTTYSSSLNIGNGAGTVTISGNGKMPELGAVTIGNDAVFSIDNSATNISNRTGRATSITLTNNGNNTGFMSGGGTLNITTNSATDSFVFGALSATGGTSTNPSTNLINISDSGSGNHTITFSSLVPVAQYNTLTFQGTNNFGSTTIGGTRVYFTAAPTLVGGLIPNAYFSTTSGITFATYDSTLGIIAYNTPSPQTGLYIDNVTDRGNGLTVYNSIFTTASPSGGNTVTTAYLGAKVNSLILSGSDILLSPGANSPQQANGYTAADTLVISSGILSTSGSISRQITAASGNPILSFGNLLASVNTSADLTIGSGVILSGSGGLNKQGTANLIINGTNNLGGDYNIALGGLISNSNANIGSLTSDSGTSLIIGTGTSFTIGGLTNTTAEGNISGGGSLVKTSTSILTLTGTNSYAGGTTIESGGISVDQLTRLGTGALTLNGGTLYYTGASATLTTNFAVGISGGTLNVSTPITTLTFSSTPNATGTLTKDGAGTLQLASGSPWTTTTSLNIQAGTFDVNGNAVTVGNLSGAGGNLNIGSTTFTINQSAISTSTTATTISGNGNLNVTNGTLNLTSPQTIQATISGSASLAFNPTSNSTLTLSGNNTYSGGTTFGVYGGAGIGASNALGTGAVTFTNNTSTSSSTPTIQFGLGIGGSATIPNTINLSTTPAIQNFIASDDTSGFNQTLTLSGIIHGGSVGIGTQLIIDSSGLNESNVVRFTNPLNDFSVDSLIVQHGTLAITSNGSLGASSNTLILASSGVNGSLRFDAAGINLNRSILLTSSGGGGINTNGYNGTISGNLSGLSDLQVFGGGVLTFNSTNSLSGSIYLSPGASSSGGIVLNNQGTFLNIGSLNIGNGSTTLTPSFTLDNTGSSSNALNSRLASGASVNLSNGLLQVLGNNASTPQAISNSSSALGALTIASGTTNNQVNLVSYGAAVDLYFSILSSIPTGAGLLFSGTNLGSVSTSGSVSHIFFSNAPTLVNGAIPNAYFGSFGVQATYDPVRGVIAFTPSTVTGILLDNVGTDTTTSPSSIGNPITPNTATFITSGAAIAKLGATVGGLTLSGGSITLKPNIYPTGTSGIGLATGADLVINGILQSTTSAQSISATAASNLVLGTGSTVVTTTDLTILGSNVTIAGTGGLNKYGSANLIINGGTHTILGGLTINAGTVTYQNGASLPASNSLTVASGASFSMNDVSTTFSGLFGNGSVSTGSLTSSVLTIDTSTAVTTPQFFGSLTGSGSLTKQGTGVQILSGNSSSFSGNVSILNGFLQISADNNLGASTGILTLNGGGIQYGTAFSFANNRSIQLGTNGGYFDSNGLTVSLNVGTTGSGDLIKTGLGILNISANQSYTGNLQVIQGTVALTSSNQLPTGSGVVVGNEAGGTGATLDIGGNSQLIKNLTLYAPAGGSNTAINIGAGGSLHLNGDINLLDNTASPGFGSSTIIAGASNATLDLNNSIRNINVAGQAAGSSGDLQINSVITDGGINFTGALSTGSGLPGSLTLGATSVNTYSGGTFVNGGVLNVAATTNLGNGGLTLSTTNIDSTVNLNGSMTIASLASGTLTPGYNATVNIATGTTLTVNQSINTTYGGVIAGGGFTKSGSGTLVLLGTNTYTGTTTVTGGTLAVGNLTGGSLAAGSSVIVNGSGTLGGLGVVNGNIDIQSGGTVAPGLSTINNGIGTLHTGSQTWYGGGTFSLIYDNTAATPVPGTTHNQLVGLSGGSLTLNGLTGTNLFNLQITATKPNTSAGINTPLTYTFATFDTISGSGLGMASQDVTSLFNITGNYLGNATVSFNYTSGGPDTLSVTFVPVPEPASLLVIGGAGIGLLSWVRRNRRKNSATV</sequence>
<dbReference type="RefSeq" id="WP_213493779.1">
    <property type="nucleotide sequence ID" value="NZ_CP074694.1"/>
</dbReference>
<protein>
    <submittedName>
        <fullName evidence="5">Autotransporter-associated beta strand repeat-containing protein</fullName>
    </submittedName>
</protein>
<feature type="signal peptide" evidence="3">
    <location>
        <begin position="1"/>
        <end position="40"/>
    </location>
</feature>
<keyword evidence="1 3" id="KW-0732">Signal</keyword>
<dbReference type="InterPro" id="IPR013425">
    <property type="entry name" value="Autotrns_rpt"/>
</dbReference>
<gene>
    <name evidence="5" type="ORF">KIH39_13560</name>
</gene>
<keyword evidence="2" id="KW-0812">Transmembrane</keyword>
<evidence type="ECO:0000313" key="6">
    <source>
        <dbReference type="Proteomes" id="UP000676194"/>
    </source>
</evidence>
<accession>A0A8E6B273</accession>
<dbReference type="Proteomes" id="UP000676194">
    <property type="component" value="Chromosome"/>
</dbReference>
<evidence type="ECO:0000259" key="4">
    <source>
        <dbReference type="Pfam" id="PF07589"/>
    </source>
</evidence>
<dbReference type="KEGG" id="tsph:KIH39_13560"/>
<feature type="chain" id="PRO_5033993567" evidence="3">
    <location>
        <begin position="41"/>
        <end position="2696"/>
    </location>
</feature>
<dbReference type="InterPro" id="IPR011050">
    <property type="entry name" value="Pectin_lyase_fold/virulence"/>
</dbReference>